<accession>A0A271J1J5</accession>
<proteinExistence type="predicted"/>
<sequence length="171" mass="18329">MRAPTLHWFLAAALGLGLASCDTASPGPAPATPADVRTVIHQTNDRLERWYAAGQIDSAAAVFAADTWQMPPNAAPLVGREAYHAFWSQAVQWGTWQFDLDAQDVVVADSIAVERGAYTMHFEAGPGAPFPAFADEGNYVVLWRLEADGAWRIVWDAPVSVLPPGAAPASE</sequence>
<feature type="domain" description="DUF4440" evidence="2">
    <location>
        <begin position="40"/>
        <end position="153"/>
    </location>
</feature>
<dbReference type="PROSITE" id="PS51257">
    <property type="entry name" value="PROKAR_LIPOPROTEIN"/>
    <property type="match status" value="1"/>
</dbReference>
<feature type="signal peptide" evidence="1">
    <location>
        <begin position="1"/>
        <end position="24"/>
    </location>
</feature>
<evidence type="ECO:0000256" key="1">
    <source>
        <dbReference type="SAM" id="SignalP"/>
    </source>
</evidence>
<keyword evidence="1" id="KW-0732">Signal</keyword>
<gene>
    <name evidence="3" type="ORF">BSZ37_12695</name>
</gene>
<dbReference type="Proteomes" id="UP000216339">
    <property type="component" value="Unassembled WGS sequence"/>
</dbReference>
<reference evidence="3 4" key="1">
    <citation type="submission" date="2016-11" db="EMBL/GenBank/DDBJ databases">
        <title>Study of marine rhodopsin-containing bacteria.</title>
        <authorList>
            <person name="Yoshizawa S."/>
            <person name="Kumagai Y."/>
            <person name="Kogure K."/>
        </authorList>
    </citation>
    <scope>NUCLEOTIDE SEQUENCE [LARGE SCALE GENOMIC DNA]</scope>
    <source>
        <strain evidence="3 4">SAORIC-28</strain>
    </source>
</reference>
<keyword evidence="4" id="KW-1185">Reference proteome</keyword>
<dbReference type="InterPro" id="IPR032710">
    <property type="entry name" value="NTF2-like_dom_sf"/>
</dbReference>
<evidence type="ECO:0000313" key="4">
    <source>
        <dbReference type="Proteomes" id="UP000216339"/>
    </source>
</evidence>
<evidence type="ECO:0000313" key="3">
    <source>
        <dbReference type="EMBL" id="PAP77230.1"/>
    </source>
</evidence>
<dbReference type="Pfam" id="PF14534">
    <property type="entry name" value="DUF4440"/>
    <property type="match status" value="1"/>
</dbReference>
<feature type="chain" id="PRO_5013352208" description="DUF4440 domain-containing protein" evidence="1">
    <location>
        <begin position="25"/>
        <end position="171"/>
    </location>
</feature>
<dbReference type="AlphaFoldDB" id="A0A271J1J5"/>
<dbReference type="SUPFAM" id="SSF54427">
    <property type="entry name" value="NTF2-like"/>
    <property type="match status" value="1"/>
</dbReference>
<dbReference type="EMBL" id="MQWD01000001">
    <property type="protein sequence ID" value="PAP77230.1"/>
    <property type="molecule type" value="Genomic_DNA"/>
</dbReference>
<protein>
    <recommendedName>
        <fullName evidence="2">DUF4440 domain-containing protein</fullName>
    </recommendedName>
</protein>
<dbReference type="OrthoDB" id="9814425at2"/>
<evidence type="ECO:0000259" key="2">
    <source>
        <dbReference type="Pfam" id="PF14534"/>
    </source>
</evidence>
<organism evidence="3 4">
    <name type="scientific">Rubrivirga marina</name>
    <dbReference type="NCBI Taxonomy" id="1196024"/>
    <lineage>
        <taxon>Bacteria</taxon>
        <taxon>Pseudomonadati</taxon>
        <taxon>Rhodothermota</taxon>
        <taxon>Rhodothermia</taxon>
        <taxon>Rhodothermales</taxon>
        <taxon>Rubricoccaceae</taxon>
        <taxon>Rubrivirga</taxon>
    </lineage>
</organism>
<dbReference type="RefSeq" id="WP_095510895.1">
    <property type="nucleotide sequence ID" value="NZ_MQWD01000001.1"/>
</dbReference>
<comment type="caution">
    <text evidence="3">The sequence shown here is derived from an EMBL/GenBank/DDBJ whole genome shotgun (WGS) entry which is preliminary data.</text>
</comment>
<dbReference type="InterPro" id="IPR027843">
    <property type="entry name" value="DUF4440"/>
</dbReference>
<dbReference type="Gene3D" id="3.10.450.50">
    <property type="match status" value="1"/>
</dbReference>
<name>A0A271J1J5_9BACT</name>